<dbReference type="GO" id="GO:0004252">
    <property type="term" value="F:serine-type endopeptidase activity"/>
    <property type="evidence" value="ECO:0007669"/>
    <property type="project" value="InterPro"/>
</dbReference>
<evidence type="ECO:0000259" key="2">
    <source>
        <dbReference type="Pfam" id="PF00082"/>
    </source>
</evidence>
<feature type="coiled-coil region" evidence="1">
    <location>
        <begin position="129"/>
        <end position="159"/>
    </location>
</feature>
<evidence type="ECO:0000256" key="1">
    <source>
        <dbReference type="SAM" id="Coils"/>
    </source>
</evidence>
<dbReference type="AlphaFoldDB" id="A0A914P6H9"/>
<keyword evidence="3" id="KW-1185">Reference proteome</keyword>
<dbReference type="WBParaSite" id="PDA_v2.g13555.t1">
    <property type="protein sequence ID" value="PDA_v2.g13555.t1"/>
    <property type="gene ID" value="PDA_v2.g13555"/>
</dbReference>
<dbReference type="SUPFAM" id="SSF52743">
    <property type="entry name" value="Subtilisin-like"/>
    <property type="match status" value="1"/>
</dbReference>
<dbReference type="Proteomes" id="UP000887578">
    <property type="component" value="Unplaced"/>
</dbReference>
<dbReference type="InterPro" id="IPR000209">
    <property type="entry name" value="Peptidase_S8/S53_dom"/>
</dbReference>
<evidence type="ECO:0000313" key="3">
    <source>
        <dbReference type="Proteomes" id="UP000887578"/>
    </source>
</evidence>
<dbReference type="Pfam" id="PF00082">
    <property type="entry name" value="Peptidase_S8"/>
    <property type="match status" value="1"/>
</dbReference>
<protein>
    <submittedName>
        <fullName evidence="4">Peptidase S8/S53 domain-containing protein</fullName>
    </submittedName>
</protein>
<accession>A0A914P6H9</accession>
<proteinExistence type="predicted"/>
<name>A0A914P6H9_9BILA</name>
<dbReference type="InterPro" id="IPR036852">
    <property type="entry name" value="Peptidase_S8/S53_dom_sf"/>
</dbReference>
<dbReference type="GO" id="GO:0006508">
    <property type="term" value="P:proteolysis"/>
    <property type="evidence" value="ECO:0007669"/>
    <property type="project" value="InterPro"/>
</dbReference>
<reference evidence="4" key="1">
    <citation type="submission" date="2022-11" db="UniProtKB">
        <authorList>
            <consortium name="WormBaseParasite"/>
        </authorList>
    </citation>
    <scope>IDENTIFICATION</scope>
</reference>
<organism evidence="3 4">
    <name type="scientific">Panagrolaimus davidi</name>
    <dbReference type="NCBI Taxonomy" id="227884"/>
    <lineage>
        <taxon>Eukaryota</taxon>
        <taxon>Metazoa</taxon>
        <taxon>Ecdysozoa</taxon>
        <taxon>Nematoda</taxon>
        <taxon>Chromadorea</taxon>
        <taxon>Rhabditida</taxon>
        <taxon>Tylenchina</taxon>
        <taxon>Panagrolaimomorpha</taxon>
        <taxon>Panagrolaimoidea</taxon>
        <taxon>Panagrolaimidae</taxon>
        <taxon>Panagrolaimus</taxon>
    </lineage>
</organism>
<feature type="domain" description="Peptidase S8/S53" evidence="2">
    <location>
        <begin position="32"/>
        <end position="269"/>
    </location>
</feature>
<sequence length="292" mass="32742">MSPVLEKIQKNFIPKKDLQQDLFLQRYPKYDGRGILIAIIDGGIDVCLEGMQKTSTGLPKIVDCFDFSGTNVVDTSMVRKTSENNTLLLLSGKEIMVPKNWKNPSNEWHLGIKSCKEMYSKVLAKSDIHDEKKEENKCLEENETKIEKIKEAVENINLNGTVHNIDNTMDCIVRNDGIKWCTCIIPLSFSKNLENAKILTNFRDEHEYCFIFDNICCCVTIENDGHLLKLFISKNDHGSCVAQVAAAHYPDQPENNGLAPGAQIVSINLKKCIELGADIVNLSTGGISFTDR</sequence>
<keyword evidence="1" id="KW-0175">Coiled coil</keyword>
<evidence type="ECO:0000313" key="4">
    <source>
        <dbReference type="WBParaSite" id="PDA_v2.g13555.t1"/>
    </source>
</evidence>
<dbReference type="Gene3D" id="3.40.50.200">
    <property type="entry name" value="Peptidase S8/S53 domain"/>
    <property type="match status" value="2"/>
</dbReference>